<comment type="caution">
    <text evidence="2">The sequence shown here is derived from an EMBL/GenBank/DDBJ whole genome shotgun (WGS) entry which is preliminary data.</text>
</comment>
<reference evidence="2 3" key="1">
    <citation type="journal article" date="2018" name="Sci. Rep.">
        <title>Genome sequence of the cauliflower mushroom Sparassis crispa (Hanabiratake) and its association with beneficial usage.</title>
        <authorList>
            <person name="Kiyama R."/>
            <person name="Furutani Y."/>
            <person name="Kawaguchi K."/>
            <person name="Nakanishi T."/>
        </authorList>
    </citation>
    <scope>NUCLEOTIDE SEQUENCE [LARGE SCALE GENOMIC DNA]</scope>
</reference>
<accession>A0A401GPF6</accession>
<keyword evidence="3" id="KW-1185">Reference proteome</keyword>
<keyword evidence="1" id="KW-0812">Transmembrane</keyword>
<evidence type="ECO:0000313" key="3">
    <source>
        <dbReference type="Proteomes" id="UP000287166"/>
    </source>
</evidence>
<feature type="transmembrane region" description="Helical" evidence="1">
    <location>
        <begin position="92"/>
        <end position="115"/>
    </location>
</feature>
<protein>
    <submittedName>
        <fullName evidence="2">Uncharacterized protein</fullName>
    </submittedName>
</protein>
<proteinExistence type="predicted"/>
<sequence>MRVIDRDPTPHNLHVDLHTELRMVGPYPFFLPKTMPLFIRDVPGIVLPLTPMPSGPLDELYPSAENSCAISIHIVLIVIQGVDILSSPLSPFFIVAAFIAYSGTILIIVYAICFLSNKGVSGEFVFSDEHLLEGYEKRDSAWLLFSLSASFPSASITYEMNL</sequence>
<dbReference type="OrthoDB" id="3258904at2759"/>
<dbReference type="InParanoid" id="A0A401GPF6"/>
<evidence type="ECO:0000313" key="2">
    <source>
        <dbReference type="EMBL" id="GBE84103.1"/>
    </source>
</evidence>
<gene>
    <name evidence="2" type="ORF">SCP_0600810</name>
</gene>
<organism evidence="2 3">
    <name type="scientific">Sparassis crispa</name>
    <dbReference type="NCBI Taxonomy" id="139825"/>
    <lineage>
        <taxon>Eukaryota</taxon>
        <taxon>Fungi</taxon>
        <taxon>Dikarya</taxon>
        <taxon>Basidiomycota</taxon>
        <taxon>Agaricomycotina</taxon>
        <taxon>Agaricomycetes</taxon>
        <taxon>Polyporales</taxon>
        <taxon>Sparassidaceae</taxon>
        <taxon>Sparassis</taxon>
    </lineage>
</organism>
<dbReference type="AlphaFoldDB" id="A0A401GPF6"/>
<evidence type="ECO:0000256" key="1">
    <source>
        <dbReference type="SAM" id="Phobius"/>
    </source>
</evidence>
<dbReference type="PANTHER" id="PTHR42044:SF2">
    <property type="entry name" value="DUF676 DOMAIN-CONTAINING PROTEIN"/>
    <property type="match status" value="1"/>
</dbReference>
<dbReference type="GeneID" id="38781020"/>
<dbReference type="Proteomes" id="UP000287166">
    <property type="component" value="Unassembled WGS sequence"/>
</dbReference>
<dbReference type="EMBL" id="BFAD01000006">
    <property type="protein sequence ID" value="GBE84103.1"/>
    <property type="molecule type" value="Genomic_DNA"/>
</dbReference>
<name>A0A401GPF6_9APHY</name>
<keyword evidence="1" id="KW-1133">Transmembrane helix</keyword>
<dbReference type="PANTHER" id="PTHR42044">
    <property type="entry name" value="DUF676 DOMAIN-CONTAINING PROTEIN-RELATED"/>
    <property type="match status" value="1"/>
</dbReference>
<keyword evidence="1" id="KW-0472">Membrane</keyword>
<dbReference type="RefSeq" id="XP_027615016.1">
    <property type="nucleotide sequence ID" value="XM_027759215.1"/>
</dbReference>